<dbReference type="Proteomes" id="UP000237684">
    <property type="component" value="Unassembled WGS sequence"/>
</dbReference>
<comment type="caution">
    <text evidence="2">The sequence shown here is derived from an EMBL/GenBank/DDBJ whole genome shotgun (WGS) entry which is preliminary data.</text>
</comment>
<feature type="region of interest" description="Disordered" evidence="1">
    <location>
        <begin position="36"/>
        <end position="61"/>
    </location>
</feature>
<evidence type="ECO:0000313" key="2">
    <source>
        <dbReference type="EMBL" id="PQV62953.1"/>
    </source>
</evidence>
<keyword evidence="3" id="KW-1185">Reference proteome</keyword>
<evidence type="ECO:0000256" key="1">
    <source>
        <dbReference type="SAM" id="MobiDB-lite"/>
    </source>
</evidence>
<sequence>MKNQSQSPETPLLPFSDFQKIAAKVLSVSKEESDEQMQRFQAENPKSKAKKSKVVKSKKAT</sequence>
<gene>
    <name evidence="2" type="ORF">B1R32_11851</name>
</gene>
<reference evidence="2 3" key="1">
    <citation type="journal article" date="2018" name="Syst. Appl. Microbiol.">
        <title>Abditibacterium utsteinense sp. nov., the first cultivated member of candidate phylum FBP, isolated from ice-free Antarctic soil samples.</title>
        <authorList>
            <person name="Tahon G."/>
            <person name="Tytgat B."/>
            <person name="Lebbe L."/>
            <person name="Carlier A."/>
            <person name="Willems A."/>
        </authorList>
    </citation>
    <scope>NUCLEOTIDE SEQUENCE [LARGE SCALE GENOMIC DNA]</scope>
    <source>
        <strain evidence="2 3">LMG 29911</strain>
    </source>
</reference>
<name>A0A2S8SQ73_9BACT</name>
<feature type="compositionally biased region" description="Basic residues" evidence="1">
    <location>
        <begin position="47"/>
        <end position="61"/>
    </location>
</feature>
<accession>A0A2S8SQ73</accession>
<dbReference type="AlphaFoldDB" id="A0A2S8SQ73"/>
<organism evidence="2 3">
    <name type="scientific">Abditibacterium utsteinense</name>
    <dbReference type="NCBI Taxonomy" id="1960156"/>
    <lineage>
        <taxon>Bacteria</taxon>
        <taxon>Pseudomonadati</taxon>
        <taxon>Abditibacteriota</taxon>
        <taxon>Abditibacteriia</taxon>
        <taxon>Abditibacteriales</taxon>
        <taxon>Abditibacteriaceae</taxon>
        <taxon>Abditibacterium</taxon>
    </lineage>
</organism>
<protein>
    <submittedName>
        <fullName evidence="2">Uncharacterized protein</fullName>
    </submittedName>
</protein>
<proteinExistence type="predicted"/>
<dbReference type="EMBL" id="NIGF01000018">
    <property type="protein sequence ID" value="PQV62953.1"/>
    <property type="molecule type" value="Genomic_DNA"/>
</dbReference>
<evidence type="ECO:0000313" key="3">
    <source>
        <dbReference type="Proteomes" id="UP000237684"/>
    </source>
</evidence>
<dbReference type="InParanoid" id="A0A2S8SQ73"/>
<dbReference type="RefSeq" id="WP_106380944.1">
    <property type="nucleotide sequence ID" value="NZ_NIGF01000018.1"/>
</dbReference>